<reference evidence="1 2" key="1">
    <citation type="submission" date="2021-01" db="EMBL/GenBank/DDBJ databases">
        <title>FDA dAtabase for Regulatory Grade micrObial Sequences (FDA-ARGOS): Supporting development and validation of Infectious Disease Dx tests.</title>
        <authorList>
            <person name="Sproer C."/>
            <person name="Gronow S."/>
            <person name="Severitt S."/>
            <person name="Schroder I."/>
            <person name="Tallon L."/>
            <person name="Sadzewicz L."/>
            <person name="Zhao X."/>
            <person name="Boylan J."/>
            <person name="Ott S."/>
            <person name="Bowen H."/>
            <person name="Vavikolanu K."/>
            <person name="Mehta A."/>
            <person name="Aluvathingal J."/>
            <person name="Nadendla S."/>
            <person name="Lowell S."/>
            <person name="Myers T."/>
            <person name="Yan Y."/>
            <person name="Sichtig H."/>
        </authorList>
    </citation>
    <scope>NUCLEOTIDE SEQUENCE [LARGE SCALE GENOMIC DNA]</scope>
    <source>
        <strain evidence="1 2">FDAARGOS_1096</strain>
        <plasmid evidence="1 2">unnamed4</plasmid>
    </source>
</reference>
<gene>
    <name evidence="1" type="ORF">I6I53_16575</name>
</gene>
<dbReference type="GeneID" id="66210241"/>
<sequence>MSELDFFCYSLYVQKERKYKSNWAFVIFKVRYGKWISKSLRAQAIAKNPTKEYLDWLYNYFEQNLDIVKAYNS</sequence>
<evidence type="ECO:0000313" key="1">
    <source>
        <dbReference type="EMBL" id="QQT87997.1"/>
    </source>
</evidence>
<dbReference type="EMBL" id="CP068179">
    <property type="protein sequence ID" value="QQT87997.1"/>
    <property type="molecule type" value="Genomic_DNA"/>
</dbReference>
<proteinExistence type="predicted"/>
<geneLocation type="plasmid" evidence="1 2">
    <name>unnamed4</name>
</geneLocation>
<organism evidence="1 2">
    <name type="scientific">Acinetobacter ursingii</name>
    <dbReference type="NCBI Taxonomy" id="108980"/>
    <lineage>
        <taxon>Bacteria</taxon>
        <taxon>Pseudomonadati</taxon>
        <taxon>Pseudomonadota</taxon>
        <taxon>Gammaproteobacteria</taxon>
        <taxon>Moraxellales</taxon>
        <taxon>Moraxellaceae</taxon>
        <taxon>Acinetobacter</taxon>
    </lineage>
</organism>
<dbReference type="RefSeq" id="WP_004993714.1">
    <property type="nucleotide sequence ID" value="NZ_CP068179.1"/>
</dbReference>
<dbReference type="AlphaFoldDB" id="A0A7T9ULG2"/>
<protein>
    <submittedName>
        <fullName evidence="1">Uncharacterized protein</fullName>
    </submittedName>
</protein>
<evidence type="ECO:0000313" key="2">
    <source>
        <dbReference type="Proteomes" id="UP000595320"/>
    </source>
</evidence>
<accession>A0A7T9ULG2</accession>
<name>A0A7T9ULG2_9GAMM</name>
<keyword evidence="1" id="KW-0614">Plasmid</keyword>
<dbReference type="Proteomes" id="UP000595320">
    <property type="component" value="Plasmid unnamed4"/>
</dbReference>